<sequence length="43" mass="4930">MKKTAAAIALALAAYWILRLRTADEGVQWMQQQRAAHDPLHRK</sequence>
<name>A0A9W6QZI0_9PSEU</name>
<gene>
    <name evidence="1" type="ORF">Atai01_14610</name>
</gene>
<dbReference type="EMBL" id="BSTI01000003">
    <property type="protein sequence ID" value="GLY64842.1"/>
    <property type="molecule type" value="Genomic_DNA"/>
</dbReference>
<organism evidence="1 2">
    <name type="scientific">Amycolatopsis taiwanensis</name>
    <dbReference type="NCBI Taxonomy" id="342230"/>
    <lineage>
        <taxon>Bacteria</taxon>
        <taxon>Bacillati</taxon>
        <taxon>Actinomycetota</taxon>
        <taxon>Actinomycetes</taxon>
        <taxon>Pseudonocardiales</taxon>
        <taxon>Pseudonocardiaceae</taxon>
        <taxon>Amycolatopsis</taxon>
    </lineage>
</organism>
<proteinExistence type="predicted"/>
<evidence type="ECO:0000313" key="2">
    <source>
        <dbReference type="Proteomes" id="UP001165136"/>
    </source>
</evidence>
<dbReference type="RefSeq" id="WP_285486307.1">
    <property type="nucleotide sequence ID" value="NZ_BSTI01000003.1"/>
</dbReference>
<keyword evidence="2" id="KW-1185">Reference proteome</keyword>
<comment type="caution">
    <text evidence="1">The sequence shown here is derived from an EMBL/GenBank/DDBJ whole genome shotgun (WGS) entry which is preliminary data.</text>
</comment>
<evidence type="ECO:0000313" key="1">
    <source>
        <dbReference type="EMBL" id="GLY64842.1"/>
    </source>
</evidence>
<dbReference type="Proteomes" id="UP001165136">
    <property type="component" value="Unassembled WGS sequence"/>
</dbReference>
<dbReference type="AlphaFoldDB" id="A0A9W6QZI0"/>
<protein>
    <submittedName>
        <fullName evidence="1">Uncharacterized protein</fullName>
    </submittedName>
</protein>
<accession>A0A9W6QZI0</accession>
<reference evidence="1" key="1">
    <citation type="submission" date="2023-03" db="EMBL/GenBank/DDBJ databases">
        <title>Amycolatopsis taiwanensis NBRC 103393.</title>
        <authorList>
            <person name="Ichikawa N."/>
            <person name="Sato H."/>
            <person name="Tonouchi N."/>
        </authorList>
    </citation>
    <scope>NUCLEOTIDE SEQUENCE</scope>
    <source>
        <strain evidence="1">NBRC 103393</strain>
    </source>
</reference>